<dbReference type="STRING" id="1903181.BTN85_1243"/>
<evidence type="ECO:0000313" key="1">
    <source>
        <dbReference type="EMBL" id="OKY78744.1"/>
    </source>
</evidence>
<organism evidence="1 2">
    <name type="scientific">Methanohalarchaeum thermophilum</name>
    <dbReference type="NCBI Taxonomy" id="1903181"/>
    <lineage>
        <taxon>Archaea</taxon>
        <taxon>Methanobacteriati</taxon>
        <taxon>Methanobacteriota</taxon>
        <taxon>Methanonatronarchaeia</taxon>
        <taxon>Methanonatronarchaeales</taxon>
        <taxon>Methanonatronarchaeaceae</taxon>
        <taxon>Candidatus Methanohalarchaeum</taxon>
    </lineage>
</organism>
<proteinExistence type="predicted"/>
<keyword evidence="2" id="KW-1185">Reference proteome</keyword>
<comment type="caution">
    <text evidence="1">The sequence shown here is derived from an EMBL/GenBank/DDBJ whole genome shotgun (WGS) entry which is preliminary data.</text>
</comment>
<evidence type="ECO:0000313" key="2">
    <source>
        <dbReference type="Proteomes" id="UP000185744"/>
    </source>
</evidence>
<gene>
    <name evidence="1" type="ORF">BTN85_1243</name>
</gene>
<dbReference type="Proteomes" id="UP000185744">
    <property type="component" value="Unassembled WGS sequence"/>
</dbReference>
<dbReference type="AlphaFoldDB" id="A0A1Q6DWK3"/>
<dbReference type="InParanoid" id="A0A1Q6DWK3"/>
<reference evidence="1" key="1">
    <citation type="submission" date="2016-12" db="EMBL/GenBank/DDBJ databases">
        <title>Discovery of methanogenic haloarchaea.</title>
        <authorList>
            <person name="Sorokin D.Y."/>
            <person name="Makarova K.S."/>
            <person name="Abbas B."/>
            <person name="Ferrer M."/>
            <person name="Golyshin P.N."/>
        </authorList>
    </citation>
    <scope>NUCLEOTIDE SEQUENCE [LARGE SCALE GENOMIC DNA]</scope>
    <source>
        <strain evidence="1">HMET1</strain>
    </source>
</reference>
<accession>A0A1Q6DWK3</accession>
<sequence>MQRNNPYVLSTKYNPTYDEDFKFSIVAKSFLDGEYGVLIVKRFFGALPKNKRIRGEKEFRNPRHLFVESDYYTSEENKEDTKKDDKEYLIKSRNSNHEIGQLNDTTRHQRNLLEKCEEIHESDFPADYRILRDVKEGRTKASGIVE</sequence>
<dbReference type="EMBL" id="MSDW01000001">
    <property type="protein sequence ID" value="OKY78744.1"/>
    <property type="molecule type" value="Genomic_DNA"/>
</dbReference>
<protein>
    <submittedName>
        <fullName evidence="1">Uncharacterized protein</fullName>
    </submittedName>
</protein>
<name>A0A1Q6DWK3_METT1</name>